<protein>
    <recommendedName>
        <fullName evidence="4">Alanine and proline-rich secreted protein Apa</fullName>
    </recommendedName>
</protein>
<accession>A0A1H9XL08</accession>
<reference evidence="3" key="1">
    <citation type="submission" date="2016-10" db="EMBL/GenBank/DDBJ databases">
        <authorList>
            <person name="Varghese N."/>
            <person name="Submissions S."/>
        </authorList>
    </citation>
    <scope>NUCLEOTIDE SEQUENCE [LARGE SCALE GENOMIC DNA]</scope>
    <source>
        <strain evidence="3">DSM 44260</strain>
    </source>
</reference>
<name>A0A1H9XL08_9PSEU</name>
<dbReference type="STRING" id="155974.SAMN04487818_116138"/>
<dbReference type="AlphaFoldDB" id="A0A1H9XL08"/>
<evidence type="ECO:0000313" key="2">
    <source>
        <dbReference type="EMBL" id="SES46870.1"/>
    </source>
</evidence>
<evidence type="ECO:0008006" key="4">
    <source>
        <dbReference type="Google" id="ProtNLM"/>
    </source>
</evidence>
<organism evidence="2 3">
    <name type="scientific">Actinokineospora terrae</name>
    <dbReference type="NCBI Taxonomy" id="155974"/>
    <lineage>
        <taxon>Bacteria</taxon>
        <taxon>Bacillati</taxon>
        <taxon>Actinomycetota</taxon>
        <taxon>Actinomycetes</taxon>
        <taxon>Pseudonocardiales</taxon>
        <taxon>Pseudonocardiaceae</taxon>
        <taxon>Actinokineospora</taxon>
    </lineage>
</organism>
<proteinExistence type="predicted"/>
<dbReference type="Proteomes" id="UP000199051">
    <property type="component" value="Unassembled WGS sequence"/>
</dbReference>
<gene>
    <name evidence="2" type="ORF">SAMN04487818_116138</name>
</gene>
<dbReference type="Gene3D" id="3.40.1000.10">
    <property type="entry name" value="Mog1/PsbP, alpha/beta/alpha sandwich"/>
    <property type="match status" value="1"/>
</dbReference>
<keyword evidence="1" id="KW-1133">Transmembrane helix</keyword>
<sequence>MSEQPWAGHHGGLPPAGGHGYTLTIPPRRRRPWLWVTLGTVLAVLAGALVWLVVDTAPDAPPAARGEVGQTKVVRASDGNSTLAIPVDWEELPDDFKAEGASLTYGQIFQERYLMMFTDEKSDYDDFADYEDSAVMLMADLPSEATRVGDREPVRVGGLSGARYEVTGTFDGEPCVFWFTLIEGDRRYYHVMTWTLAARKETAGPALAKVVDSFQESP</sequence>
<evidence type="ECO:0000256" key="1">
    <source>
        <dbReference type="SAM" id="Phobius"/>
    </source>
</evidence>
<feature type="transmembrane region" description="Helical" evidence="1">
    <location>
        <begin position="33"/>
        <end position="54"/>
    </location>
</feature>
<evidence type="ECO:0000313" key="3">
    <source>
        <dbReference type="Proteomes" id="UP000199051"/>
    </source>
</evidence>
<dbReference type="RefSeq" id="WP_092786176.1">
    <property type="nucleotide sequence ID" value="NZ_FOGI01000016.1"/>
</dbReference>
<keyword evidence="3" id="KW-1185">Reference proteome</keyword>
<keyword evidence="1" id="KW-0812">Transmembrane</keyword>
<dbReference type="EMBL" id="FOGI01000016">
    <property type="protein sequence ID" value="SES46870.1"/>
    <property type="molecule type" value="Genomic_DNA"/>
</dbReference>
<keyword evidence="1" id="KW-0472">Membrane</keyword>